<feature type="transmembrane region" description="Helical" evidence="1">
    <location>
        <begin position="12"/>
        <end position="33"/>
    </location>
</feature>
<feature type="transmembrane region" description="Helical" evidence="1">
    <location>
        <begin position="93"/>
        <end position="112"/>
    </location>
</feature>
<keyword evidence="4" id="KW-0418">Kinase</keyword>
<dbReference type="EMBL" id="SJSM01000005">
    <property type="protein sequence ID" value="TCC96600.1"/>
    <property type="molecule type" value="Genomic_DNA"/>
</dbReference>
<feature type="transmembrane region" description="Helical" evidence="1">
    <location>
        <begin position="53"/>
        <end position="72"/>
    </location>
</feature>
<dbReference type="GO" id="GO:0016020">
    <property type="term" value="C:membrane"/>
    <property type="evidence" value="ECO:0007669"/>
    <property type="project" value="InterPro"/>
</dbReference>
<dbReference type="GO" id="GO:0000155">
    <property type="term" value="F:phosphorelay sensor kinase activity"/>
    <property type="evidence" value="ECO:0007669"/>
    <property type="project" value="InterPro"/>
</dbReference>
<dbReference type="Pfam" id="PF06580">
    <property type="entry name" value="His_kinase"/>
    <property type="match status" value="1"/>
</dbReference>
<keyword evidence="1" id="KW-0472">Membrane</keyword>
<evidence type="ECO:0000259" key="2">
    <source>
        <dbReference type="Pfam" id="PF06580"/>
    </source>
</evidence>
<evidence type="ECO:0000313" key="5">
    <source>
        <dbReference type="Proteomes" id="UP000291117"/>
    </source>
</evidence>
<dbReference type="Proteomes" id="UP000309594">
    <property type="component" value="Unassembled WGS sequence"/>
</dbReference>
<feature type="domain" description="Signal transduction histidine kinase internal region" evidence="2">
    <location>
        <begin position="180"/>
        <end position="258"/>
    </location>
</feature>
<organism evidence="4 6">
    <name type="scientific">Pedobacter hiemivivus</name>
    <dbReference type="NCBI Taxonomy" id="2530454"/>
    <lineage>
        <taxon>Bacteria</taxon>
        <taxon>Pseudomonadati</taxon>
        <taxon>Bacteroidota</taxon>
        <taxon>Sphingobacteriia</taxon>
        <taxon>Sphingobacteriales</taxon>
        <taxon>Sphingobacteriaceae</taxon>
        <taxon>Pedobacter</taxon>
    </lineage>
</organism>
<keyword evidence="1" id="KW-0812">Transmembrane</keyword>
<protein>
    <submittedName>
        <fullName evidence="4">Sensor histidine kinase</fullName>
    </submittedName>
</protein>
<name>A0A4U1G0A6_9SPHI</name>
<reference evidence="4 6" key="2">
    <citation type="submission" date="2019-04" db="EMBL/GenBank/DDBJ databases">
        <title>Pedobacter sp. RP-1-16 sp. nov., isolated from Arctic soil.</title>
        <authorList>
            <person name="Dahal R.H."/>
            <person name="Kim D.-U."/>
        </authorList>
    </citation>
    <scope>NUCLEOTIDE SEQUENCE [LARGE SCALE GENOMIC DNA]</scope>
    <source>
        <strain evidence="4 6">RP-1-16</strain>
    </source>
</reference>
<gene>
    <name evidence="3" type="ORF">EZ444_11550</name>
    <name evidence="4" type="ORF">FBD94_22610</name>
</gene>
<reference evidence="3 5" key="1">
    <citation type="submission" date="2019-02" db="EMBL/GenBank/DDBJ databases">
        <title>Pedobacter sp. RP-3-8 sp. nov., isolated from Arctic soil.</title>
        <authorList>
            <person name="Dahal R.H."/>
        </authorList>
    </citation>
    <scope>NUCLEOTIDE SEQUENCE [LARGE SCALE GENOMIC DNA]</scope>
    <source>
        <strain evidence="3 5">RP-3-8</strain>
    </source>
</reference>
<feature type="transmembrane region" description="Helical" evidence="1">
    <location>
        <begin position="132"/>
        <end position="153"/>
    </location>
</feature>
<evidence type="ECO:0000256" key="1">
    <source>
        <dbReference type="SAM" id="Phobius"/>
    </source>
</evidence>
<dbReference type="RefSeq" id="WP_131608925.1">
    <property type="nucleotide sequence ID" value="NZ_SJSM01000005.1"/>
</dbReference>
<dbReference type="OrthoDB" id="9809908at2"/>
<evidence type="ECO:0000313" key="4">
    <source>
        <dbReference type="EMBL" id="TKC56514.1"/>
    </source>
</evidence>
<keyword evidence="5" id="KW-1185">Reference proteome</keyword>
<dbReference type="AlphaFoldDB" id="A0A4U1G0A6"/>
<proteinExistence type="predicted"/>
<dbReference type="InterPro" id="IPR050640">
    <property type="entry name" value="Bact_2-comp_sensor_kinase"/>
</dbReference>
<keyword evidence="1" id="KW-1133">Transmembrane helix</keyword>
<sequence length="363" mass="42017">MALKKESQDFYKYFRFIIIPVVFVGFYLLAFMIDPNRPWSGFFKRDTTEILTEWIFVSIFCLLITEISLAIARTLDRRLPWVLYPLWRFLLQFSLQIIASIAFLYIYLHITLGAFGGEMKFSDLNAEGLRQSFVVSALLSVLISLIFTGNFFLQQWKAAMLETSNLNLKAAELKQIALESELQSLKMQLDPHFMFNNFSTLSALIAEDANAAQHFLENLSRVYRYMIINVHKNIISVEEEIRFAEAYFYLIKIRLGENIKMQLTLSDEVLKKGIPPITLQLLIENAIKHNTASRSKPLTININEDDQKNLVITNSLQRLNYNIPSTCTGLKNIESRYRLLSDKLPEVTETENLFVVKLPLMDI</sequence>
<accession>A0A4U1G0A6</accession>
<dbReference type="InterPro" id="IPR010559">
    <property type="entry name" value="Sig_transdc_His_kin_internal"/>
</dbReference>
<accession>A0A4R0N900</accession>
<dbReference type="EMBL" id="SWDX01000012">
    <property type="protein sequence ID" value="TKC56514.1"/>
    <property type="molecule type" value="Genomic_DNA"/>
</dbReference>
<dbReference type="Proteomes" id="UP000291117">
    <property type="component" value="Unassembled WGS sequence"/>
</dbReference>
<dbReference type="PANTHER" id="PTHR34220:SF7">
    <property type="entry name" value="SENSOR HISTIDINE KINASE YPDA"/>
    <property type="match status" value="1"/>
</dbReference>
<evidence type="ECO:0000313" key="6">
    <source>
        <dbReference type="Proteomes" id="UP000309594"/>
    </source>
</evidence>
<dbReference type="PANTHER" id="PTHR34220">
    <property type="entry name" value="SENSOR HISTIDINE KINASE YPDA"/>
    <property type="match status" value="1"/>
</dbReference>
<evidence type="ECO:0000313" key="3">
    <source>
        <dbReference type="EMBL" id="TCC96600.1"/>
    </source>
</evidence>
<keyword evidence="4" id="KW-0808">Transferase</keyword>
<comment type="caution">
    <text evidence="4">The sequence shown here is derived from an EMBL/GenBank/DDBJ whole genome shotgun (WGS) entry which is preliminary data.</text>
</comment>